<dbReference type="Proteomes" id="UP001172082">
    <property type="component" value="Unassembled WGS sequence"/>
</dbReference>
<dbReference type="NCBIfam" id="TIGR01128">
    <property type="entry name" value="holA"/>
    <property type="match status" value="1"/>
</dbReference>
<reference evidence="11" key="1">
    <citation type="submission" date="2023-06" db="EMBL/GenBank/DDBJ databases">
        <title>Genomic of Parafulvivirga corallium.</title>
        <authorList>
            <person name="Wang G."/>
        </authorList>
    </citation>
    <scope>NUCLEOTIDE SEQUENCE</scope>
    <source>
        <strain evidence="11">BMA10</strain>
    </source>
</reference>
<dbReference type="Pfam" id="PF21694">
    <property type="entry name" value="DNA_pol3_delta_C"/>
    <property type="match status" value="1"/>
</dbReference>
<dbReference type="InterPro" id="IPR027417">
    <property type="entry name" value="P-loop_NTPase"/>
</dbReference>
<evidence type="ECO:0000256" key="2">
    <source>
        <dbReference type="ARBA" id="ARBA00017703"/>
    </source>
</evidence>
<evidence type="ECO:0000259" key="9">
    <source>
        <dbReference type="Pfam" id="PF06144"/>
    </source>
</evidence>
<evidence type="ECO:0000256" key="6">
    <source>
        <dbReference type="ARBA" id="ARBA00022932"/>
    </source>
</evidence>
<dbReference type="Gene3D" id="1.20.272.10">
    <property type="match status" value="1"/>
</dbReference>
<evidence type="ECO:0000256" key="7">
    <source>
        <dbReference type="ARBA" id="ARBA00034754"/>
    </source>
</evidence>
<dbReference type="PANTHER" id="PTHR34388">
    <property type="entry name" value="DNA POLYMERASE III SUBUNIT DELTA"/>
    <property type="match status" value="1"/>
</dbReference>
<keyword evidence="4 11" id="KW-0548">Nucleotidyltransferase</keyword>
<dbReference type="InterPro" id="IPR005790">
    <property type="entry name" value="DNA_polIII_delta"/>
</dbReference>
<feature type="domain" description="DNA polymerase III delta subunit-like C-terminal" evidence="10">
    <location>
        <begin position="215"/>
        <end position="323"/>
    </location>
</feature>
<dbReference type="Gene3D" id="3.40.50.300">
    <property type="entry name" value="P-loop containing nucleotide triphosphate hydrolases"/>
    <property type="match status" value="1"/>
</dbReference>
<dbReference type="InterPro" id="IPR048466">
    <property type="entry name" value="DNA_pol3_delta-like_C"/>
</dbReference>
<dbReference type="InterPro" id="IPR008921">
    <property type="entry name" value="DNA_pol3_clamp-load_cplx_C"/>
</dbReference>
<keyword evidence="5" id="KW-0235">DNA replication</keyword>
<keyword evidence="6" id="KW-0239">DNA-directed DNA polymerase</keyword>
<comment type="similarity">
    <text evidence="7">Belongs to the DNA polymerase HolA subunit family.</text>
</comment>
<keyword evidence="3 11" id="KW-0808">Transferase</keyword>
<evidence type="ECO:0000256" key="5">
    <source>
        <dbReference type="ARBA" id="ARBA00022705"/>
    </source>
</evidence>
<dbReference type="PANTHER" id="PTHR34388:SF1">
    <property type="entry name" value="DNA POLYMERASE III SUBUNIT DELTA"/>
    <property type="match status" value="1"/>
</dbReference>
<dbReference type="Pfam" id="PF06144">
    <property type="entry name" value="DNA_pol3_delta"/>
    <property type="match status" value="1"/>
</dbReference>
<sequence>MAQTPDSVLADLKNNKYAPIYFLQGDEPYYIDLISNYIEKNALEESEKGFNQMIMYGKDVDMNAVITNARRFPMMAQRQVVIVKEAQEIQDIGREAGVKQLEAYLNQPLPTTILVFCHKYKSIDGRKPISKLLDKQAILVNTKKLYDNQVPDWVAGYVREKGFGINTKSTHMIAEFVGNNLERITNEIDKMLINYNSGSAIDEAMVEKHIGVSKEYNVFELQKSLVERNVVKANKIVNYFEANPKSNPLIPIVAALFSFYSKLLLGHHAKDKSDKNLASVLKVNPYFVKEYKMALRNYSLQKVIENVHHLRKADMYSKGIQNNSAAEGQILKELIFKLLH</sequence>
<comment type="caution">
    <text evidence="11">The sequence shown here is derived from an EMBL/GenBank/DDBJ whole genome shotgun (WGS) entry which is preliminary data.</text>
</comment>
<accession>A0ABT8KTW5</accession>
<evidence type="ECO:0000313" key="12">
    <source>
        <dbReference type="Proteomes" id="UP001172082"/>
    </source>
</evidence>
<evidence type="ECO:0000256" key="8">
    <source>
        <dbReference type="ARBA" id="ARBA00049244"/>
    </source>
</evidence>
<dbReference type="SUPFAM" id="SSF52540">
    <property type="entry name" value="P-loop containing nucleoside triphosphate hydrolases"/>
    <property type="match status" value="1"/>
</dbReference>
<dbReference type="RefSeq" id="WP_346753095.1">
    <property type="nucleotide sequence ID" value="NZ_JAUJEA010000006.1"/>
</dbReference>
<proteinExistence type="inferred from homology"/>
<keyword evidence="12" id="KW-1185">Reference proteome</keyword>
<name>A0ABT8KTW5_9BACT</name>
<evidence type="ECO:0000256" key="4">
    <source>
        <dbReference type="ARBA" id="ARBA00022695"/>
    </source>
</evidence>
<organism evidence="11 12">
    <name type="scientific">Splendidivirga corallicola</name>
    <dbReference type="NCBI Taxonomy" id="3051826"/>
    <lineage>
        <taxon>Bacteria</taxon>
        <taxon>Pseudomonadati</taxon>
        <taxon>Bacteroidota</taxon>
        <taxon>Cytophagia</taxon>
        <taxon>Cytophagales</taxon>
        <taxon>Splendidivirgaceae</taxon>
        <taxon>Splendidivirga</taxon>
    </lineage>
</organism>
<evidence type="ECO:0000256" key="1">
    <source>
        <dbReference type="ARBA" id="ARBA00012417"/>
    </source>
</evidence>
<evidence type="ECO:0000259" key="10">
    <source>
        <dbReference type="Pfam" id="PF21694"/>
    </source>
</evidence>
<protein>
    <recommendedName>
        <fullName evidence="2">DNA polymerase III subunit delta</fullName>
        <ecNumber evidence="1">2.7.7.7</ecNumber>
    </recommendedName>
</protein>
<dbReference type="EC" id="2.7.7.7" evidence="1"/>
<dbReference type="EMBL" id="JAUJEA010000006">
    <property type="protein sequence ID" value="MDN5203073.1"/>
    <property type="molecule type" value="Genomic_DNA"/>
</dbReference>
<feature type="domain" description="DNA polymerase III delta N-terminal" evidence="9">
    <location>
        <begin position="21"/>
        <end position="142"/>
    </location>
</feature>
<gene>
    <name evidence="11" type="primary">holA</name>
    <name evidence="11" type="ORF">QQ008_16915</name>
</gene>
<comment type="catalytic activity">
    <reaction evidence="8">
        <text>DNA(n) + a 2'-deoxyribonucleoside 5'-triphosphate = DNA(n+1) + diphosphate</text>
        <dbReference type="Rhea" id="RHEA:22508"/>
        <dbReference type="Rhea" id="RHEA-COMP:17339"/>
        <dbReference type="Rhea" id="RHEA-COMP:17340"/>
        <dbReference type="ChEBI" id="CHEBI:33019"/>
        <dbReference type="ChEBI" id="CHEBI:61560"/>
        <dbReference type="ChEBI" id="CHEBI:173112"/>
        <dbReference type="EC" id="2.7.7.7"/>
    </reaction>
</comment>
<dbReference type="InterPro" id="IPR010372">
    <property type="entry name" value="DNA_pol3_delta_N"/>
</dbReference>
<dbReference type="SUPFAM" id="SSF48019">
    <property type="entry name" value="post-AAA+ oligomerization domain-like"/>
    <property type="match status" value="1"/>
</dbReference>
<evidence type="ECO:0000256" key="3">
    <source>
        <dbReference type="ARBA" id="ARBA00022679"/>
    </source>
</evidence>
<dbReference type="Gene3D" id="1.10.8.60">
    <property type="match status" value="1"/>
</dbReference>
<evidence type="ECO:0000313" key="11">
    <source>
        <dbReference type="EMBL" id="MDN5203073.1"/>
    </source>
</evidence>
<dbReference type="GO" id="GO:0003887">
    <property type="term" value="F:DNA-directed DNA polymerase activity"/>
    <property type="evidence" value="ECO:0007669"/>
    <property type="project" value="UniProtKB-EC"/>
</dbReference>